<evidence type="ECO:0000313" key="3">
    <source>
        <dbReference type="Proteomes" id="UP001432146"/>
    </source>
</evidence>
<comment type="caution">
    <text evidence="2">The sequence shown here is derived from an EMBL/GenBank/DDBJ whole genome shotgun (WGS) entry which is preliminary data.</text>
</comment>
<dbReference type="Pfam" id="PF13843">
    <property type="entry name" value="DDE_Tnp_1_7"/>
    <property type="match status" value="1"/>
</dbReference>
<gene>
    <name evidence="2" type="ORF">QLX08_001922</name>
</gene>
<accession>A0AAW1AD29</accession>
<sequence length="113" mass="12881">MSRDRFELLLSNFHFADKSTIAEGDGLGKISPLFNKLQEKHQEIFTPGENIVIDETLISWRERLVYISNKAHKYDIKLFKPCSLEGCTWSMRIYCGKSSNGIGETECMPATCT</sequence>
<reference evidence="2 3" key="1">
    <citation type="submission" date="2024-05" db="EMBL/GenBank/DDBJ databases">
        <title>The nuclear and mitochondrial genome assemblies of Tetragonisca angustula (Apidae: Meliponini), a tiny yet remarkable pollinator in the Neotropics.</title>
        <authorList>
            <person name="Ferrari R."/>
            <person name="Ricardo P.C."/>
            <person name="Dias F.C."/>
            <person name="Araujo N.S."/>
            <person name="Soares D.O."/>
            <person name="Zhou Q.-S."/>
            <person name="Zhu C.-D."/>
            <person name="Coutinho L."/>
            <person name="Airas M.C."/>
            <person name="Batista T.M."/>
        </authorList>
    </citation>
    <scope>NUCLEOTIDE SEQUENCE [LARGE SCALE GENOMIC DNA]</scope>
    <source>
        <strain evidence="2">ASF017062</strain>
        <tissue evidence="2">Abdomen</tissue>
    </source>
</reference>
<name>A0AAW1AD29_9HYME</name>
<proteinExistence type="predicted"/>
<dbReference type="Proteomes" id="UP001432146">
    <property type="component" value="Unassembled WGS sequence"/>
</dbReference>
<evidence type="ECO:0000313" key="2">
    <source>
        <dbReference type="EMBL" id="KAK9307849.1"/>
    </source>
</evidence>
<protein>
    <recommendedName>
        <fullName evidence="1">PiggyBac transposable element-derived protein domain-containing protein</fullName>
    </recommendedName>
</protein>
<dbReference type="PANTHER" id="PTHR46599:SF3">
    <property type="entry name" value="PIGGYBAC TRANSPOSABLE ELEMENT-DERIVED PROTEIN 4"/>
    <property type="match status" value="1"/>
</dbReference>
<keyword evidence="3" id="KW-1185">Reference proteome</keyword>
<feature type="domain" description="PiggyBac transposable element-derived protein" evidence="1">
    <location>
        <begin position="1"/>
        <end position="104"/>
    </location>
</feature>
<dbReference type="InterPro" id="IPR029526">
    <property type="entry name" value="PGBD"/>
</dbReference>
<dbReference type="AlphaFoldDB" id="A0AAW1AD29"/>
<evidence type="ECO:0000259" key="1">
    <source>
        <dbReference type="Pfam" id="PF13843"/>
    </source>
</evidence>
<dbReference type="PANTHER" id="PTHR46599">
    <property type="entry name" value="PIGGYBAC TRANSPOSABLE ELEMENT-DERIVED PROTEIN 4"/>
    <property type="match status" value="1"/>
</dbReference>
<dbReference type="EMBL" id="JAWNGG020000025">
    <property type="protein sequence ID" value="KAK9307849.1"/>
    <property type="molecule type" value="Genomic_DNA"/>
</dbReference>
<organism evidence="2 3">
    <name type="scientific">Tetragonisca angustula</name>
    <dbReference type="NCBI Taxonomy" id="166442"/>
    <lineage>
        <taxon>Eukaryota</taxon>
        <taxon>Metazoa</taxon>
        <taxon>Ecdysozoa</taxon>
        <taxon>Arthropoda</taxon>
        <taxon>Hexapoda</taxon>
        <taxon>Insecta</taxon>
        <taxon>Pterygota</taxon>
        <taxon>Neoptera</taxon>
        <taxon>Endopterygota</taxon>
        <taxon>Hymenoptera</taxon>
        <taxon>Apocrita</taxon>
        <taxon>Aculeata</taxon>
        <taxon>Apoidea</taxon>
        <taxon>Anthophila</taxon>
        <taxon>Apidae</taxon>
        <taxon>Tetragonisca</taxon>
    </lineage>
</organism>